<evidence type="ECO:0000313" key="3">
    <source>
        <dbReference type="Proteomes" id="UP001314229"/>
    </source>
</evidence>
<evidence type="ECO:0000256" key="1">
    <source>
        <dbReference type="SAM" id="MobiDB-lite"/>
    </source>
</evidence>
<evidence type="ECO:0000313" key="2">
    <source>
        <dbReference type="EMBL" id="CAK6968572.1"/>
    </source>
</evidence>
<proteinExistence type="predicted"/>
<feature type="region of interest" description="Disordered" evidence="1">
    <location>
        <begin position="100"/>
        <end position="124"/>
    </location>
</feature>
<dbReference type="Proteomes" id="UP001314229">
    <property type="component" value="Unassembled WGS sequence"/>
</dbReference>
<keyword evidence="3" id="KW-1185">Reference proteome</keyword>
<dbReference type="EMBL" id="CAWUFR010000121">
    <property type="protein sequence ID" value="CAK6968572.1"/>
    <property type="molecule type" value="Genomic_DNA"/>
</dbReference>
<protein>
    <submittedName>
        <fullName evidence="2">Uncharacterized protein LOC121888225 isoform X1</fullName>
    </submittedName>
</protein>
<reference evidence="2 3" key="1">
    <citation type="submission" date="2024-01" db="EMBL/GenBank/DDBJ databases">
        <authorList>
            <person name="Alioto T."/>
            <person name="Alioto T."/>
            <person name="Gomez Garrido J."/>
        </authorList>
    </citation>
    <scope>NUCLEOTIDE SEQUENCE [LARGE SCALE GENOMIC DNA]</scope>
</reference>
<sequence length="148" mass="16070">MEGDEELPTYLPQCPAGSEVGRRNVEVKNEESNNDRVQWTVGMRTSKPKMSIELSSSVCKDKEPCMDCCNTNTDAELKAQGQDVAHLPLLTLKGSLNLASTDPTGKASVHTSITGNDSTSSAQQENVIKDPRLNLKPCNNPEVNINLV</sequence>
<gene>
    <name evidence="2" type="ORF">FSCOSCO3_A022551</name>
</gene>
<name>A0AAV1P9N5_SCOSC</name>
<organism evidence="2 3">
    <name type="scientific">Scomber scombrus</name>
    <name type="common">Atlantic mackerel</name>
    <name type="synonym">Scomber vernalis</name>
    <dbReference type="NCBI Taxonomy" id="13677"/>
    <lineage>
        <taxon>Eukaryota</taxon>
        <taxon>Metazoa</taxon>
        <taxon>Chordata</taxon>
        <taxon>Craniata</taxon>
        <taxon>Vertebrata</taxon>
        <taxon>Euteleostomi</taxon>
        <taxon>Actinopterygii</taxon>
        <taxon>Neopterygii</taxon>
        <taxon>Teleostei</taxon>
        <taxon>Neoteleostei</taxon>
        <taxon>Acanthomorphata</taxon>
        <taxon>Pelagiaria</taxon>
        <taxon>Scombriformes</taxon>
        <taxon>Scombridae</taxon>
        <taxon>Scomber</taxon>
    </lineage>
</organism>
<accession>A0AAV1P9N5</accession>
<comment type="caution">
    <text evidence="2">The sequence shown here is derived from an EMBL/GenBank/DDBJ whole genome shotgun (WGS) entry which is preliminary data.</text>
</comment>
<dbReference type="AlphaFoldDB" id="A0AAV1P9N5"/>